<evidence type="ECO:0000313" key="3">
    <source>
        <dbReference type="Proteomes" id="UP000315295"/>
    </source>
</evidence>
<keyword evidence="3" id="KW-1185">Reference proteome</keyword>
<dbReference type="AlphaFoldDB" id="A0A540NDS3"/>
<feature type="region of interest" description="Disordered" evidence="1">
    <location>
        <begin position="45"/>
        <end position="65"/>
    </location>
</feature>
<dbReference type="Proteomes" id="UP000315295">
    <property type="component" value="Unassembled WGS sequence"/>
</dbReference>
<reference evidence="2 3" key="1">
    <citation type="journal article" date="2019" name="G3 (Bethesda)">
        <title>Sequencing of a Wild Apple (Malus baccata) Genome Unravels the Differences Between Cultivated and Wild Apple Species Regarding Disease Resistance and Cold Tolerance.</title>
        <authorList>
            <person name="Chen X."/>
        </authorList>
    </citation>
    <scope>NUCLEOTIDE SEQUENCE [LARGE SCALE GENOMIC DNA]</scope>
    <source>
        <strain evidence="3">cv. Shandingzi</strain>
        <tissue evidence="2">Leaves</tissue>
    </source>
</reference>
<evidence type="ECO:0000256" key="1">
    <source>
        <dbReference type="SAM" id="MobiDB-lite"/>
    </source>
</evidence>
<name>A0A540NDS3_MALBA</name>
<protein>
    <submittedName>
        <fullName evidence="2">Uncharacterized protein</fullName>
    </submittedName>
</protein>
<organism evidence="2 3">
    <name type="scientific">Malus baccata</name>
    <name type="common">Siberian crab apple</name>
    <name type="synonym">Pyrus baccata</name>
    <dbReference type="NCBI Taxonomy" id="106549"/>
    <lineage>
        <taxon>Eukaryota</taxon>
        <taxon>Viridiplantae</taxon>
        <taxon>Streptophyta</taxon>
        <taxon>Embryophyta</taxon>
        <taxon>Tracheophyta</taxon>
        <taxon>Spermatophyta</taxon>
        <taxon>Magnoliopsida</taxon>
        <taxon>eudicotyledons</taxon>
        <taxon>Gunneridae</taxon>
        <taxon>Pentapetalae</taxon>
        <taxon>rosids</taxon>
        <taxon>fabids</taxon>
        <taxon>Rosales</taxon>
        <taxon>Rosaceae</taxon>
        <taxon>Amygdaloideae</taxon>
        <taxon>Maleae</taxon>
        <taxon>Malus</taxon>
    </lineage>
</organism>
<feature type="compositionally biased region" description="Gly residues" evidence="1">
    <location>
        <begin position="52"/>
        <end position="65"/>
    </location>
</feature>
<sequence length="65" mass="7037">MSFWGRFTKQQLIHEILEADEERLVEKKRSRNSKLVAMAAAGRESEAKFGEGGDAGGEGVGAGEL</sequence>
<accession>A0A540NDS3</accession>
<evidence type="ECO:0000313" key="2">
    <source>
        <dbReference type="EMBL" id="TQE09195.1"/>
    </source>
</evidence>
<proteinExistence type="predicted"/>
<dbReference type="EMBL" id="VIEB01000060">
    <property type="protein sequence ID" value="TQE09195.1"/>
    <property type="molecule type" value="Genomic_DNA"/>
</dbReference>
<gene>
    <name evidence="2" type="ORF">C1H46_005130</name>
</gene>
<comment type="caution">
    <text evidence="2">The sequence shown here is derived from an EMBL/GenBank/DDBJ whole genome shotgun (WGS) entry which is preliminary data.</text>
</comment>